<evidence type="ECO:0000256" key="6">
    <source>
        <dbReference type="ARBA" id="ARBA00022679"/>
    </source>
</evidence>
<comment type="catalytic activity">
    <reaction evidence="17">
        <text>1-(9Z-octadecenoyl)-sn-glycerol + ATP = 1-(9Z-octadecenoyl)-sn-glycero-3-phosphate + ADP + H(+)</text>
        <dbReference type="Rhea" id="RHEA:41079"/>
        <dbReference type="ChEBI" id="CHEBI:15378"/>
        <dbReference type="ChEBI" id="CHEBI:30616"/>
        <dbReference type="ChEBI" id="CHEBI:74544"/>
        <dbReference type="ChEBI" id="CHEBI:75757"/>
        <dbReference type="ChEBI" id="CHEBI:456216"/>
    </reaction>
    <physiologicalReaction direction="left-to-right" evidence="17">
        <dbReference type="Rhea" id="RHEA:41080"/>
    </physiologicalReaction>
</comment>
<evidence type="ECO:0000313" key="31">
    <source>
        <dbReference type="EMBL" id="KAK2167133.1"/>
    </source>
</evidence>
<evidence type="ECO:0000256" key="16">
    <source>
        <dbReference type="ARBA" id="ARBA00024483"/>
    </source>
</evidence>
<protein>
    <recommendedName>
        <fullName evidence="24">Acylglycerol kinase, mitochondrial</fullName>
        <ecNumber evidence="5">2.7.1.107</ecNumber>
        <ecNumber evidence="22">2.7.1.138</ecNumber>
        <ecNumber evidence="23">2.7.1.94</ecNumber>
    </recommendedName>
    <alternativeName>
        <fullName evidence="25">Multiple substrate lipid kinase</fullName>
    </alternativeName>
</protein>
<evidence type="ECO:0000256" key="27">
    <source>
        <dbReference type="ARBA" id="ARBA00048034"/>
    </source>
</evidence>
<comment type="catalytic activity">
    <reaction evidence="27">
        <text>an N-acylsphing-4-enine + ATP = an N-acylsphing-4-enine 1-phosphate + ADP + H(+)</text>
        <dbReference type="Rhea" id="RHEA:17929"/>
        <dbReference type="ChEBI" id="CHEBI:15378"/>
        <dbReference type="ChEBI" id="CHEBI:30616"/>
        <dbReference type="ChEBI" id="CHEBI:52639"/>
        <dbReference type="ChEBI" id="CHEBI:57674"/>
        <dbReference type="ChEBI" id="CHEBI:456216"/>
        <dbReference type="EC" id="2.7.1.138"/>
    </reaction>
    <physiologicalReaction direction="left-to-right" evidence="27">
        <dbReference type="Rhea" id="RHEA:17930"/>
    </physiologicalReaction>
</comment>
<dbReference type="GO" id="GO:0005743">
    <property type="term" value="C:mitochondrial inner membrane"/>
    <property type="evidence" value="ECO:0007669"/>
    <property type="project" value="UniProtKB-SubCell"/>
</dbReference>
<evidence type="ECO:0000256" key="13">
    <source>
        <dbReference type="ARBA" id="ARBA00023136"/>
    </source>
</evidence>
<evidence type="ECO:0000256" key="11">
    <source>
        <dbReference type="ARBA" id="ARBA00023098"/>
    </source>
</evidence>
<dbReference type="InterPro" id="IPR001206">
    <property type="entry name" value="Diacylglycerol_kinase_cat_dom"/>
</dbReference>
<dbReference type="InterPro" id="IPR045579">
    <property type="entry name" value="AGK_C"/>
</dbReference>
<sequence>MAFIVKFVKTIRNNWKKSVFLSGVAAYGFHYSKGIYEDSVIRKAYCEEAKIYGNQPLQTGERARKITVFLNPAAKKGFTEYEGQAKKYMDVLEDTDAIVVAGGDGTIAEASFSKIPIGVIPLGHTNTMAKYLYKKDKSDAKWMLDAALSVVKGATCHADVMKITDEENRTVFAVNSFEWGAFKEAENRAKKYWYFGPLKRHWTYLMSTTSRWPPIIQGHFSYVNYCSGCSNCHKPPPKQQWKWWHIFLSPKVEVPQKDYSKIQNAECGTEHEEDFSSIELTAHINQLSEPNKKTDQGILLSIGPSSVTKLEFVKEGWHRLKEDPSKNWRDTKDLEQFRLLPKGEQSHPFYIIDNEQYEIMPVTVELLRDKISLFYITSP</sequence>
<keyword evidence="12" id="KW-0496">Mitochondrion</keyword>
<keyword evidence="6" id="KW-0808">Transferase</keyword>
<keyword evidence="8" id="KW-0418">Kinase</keyword>
<dbReference type="Proteomes" id="UP001208570">
    <property type="component" value="Unassembled WGS sequence"/>
</dbReference>
<evidence type="ECO:0000256" key="9">
    <source>
        <dbReference type="ARBA" id="ARBA00022792"/>
    </source>
</evidence>
<evidence type="ECO:0000256" key="1">
    <source>
        <dbReference type="ARBA" id="ARBA00001946"/>
    </source>
</evidence>
<keyword evidence="9" id="KW-0999">Mitochondrion inner membrane</keyword>
<comment type="subcellular location">
    <subcellularLocation>
        <location evidence="3">Mitochondrion inner membrane</location>
        <topology evidence="3">Peripheral membrane protein</topology>
    </subcellularLocation>
    <subcellularLocation>
        <location evidence="2">Mitochondrion intermembrane space</location>
    </subcellularLocation>
</comment>
<comment type="catalytic activity">
    <reaction evidence="29">
        <text>N-(hexanoyl)sphing-4-enine + ATP = N-hexanoylsphing-4-enine 1-phosphate + ADP + H(+)</text>
        <dbReference type="Rhea" id="RHEA:43312"/>
        <dbReference type="ChEBI" id="CHEBI:15378"/>
        <dbReference type="ChEBI" id="CHEBI:30616"/>
        <dbReference type="ChEBI" id="CHEBI:63867"/>
        <dbReference type="ChEBI" id="CHEBI:82959"/>
        <dbReference type="ChEBI" id="CHEBI:456216"/>
    </reaction>
    <physiologicalReaction direction="left-to-right" evidence="29">
        <dbReference type="Rhea" id="RHEA:43313"/>
    </physiologicalReaction>
</comment>
<comment type="catalytic activity">
    <reaction evidence="18">
        <text>a 1-acyl-sn-glycerol + ATP = a 1-acyl-sn-glycero-3-phosphate + ADP + H(+)</text>
        <dbReference type="Rhea" id="RHEA:33747"/>
        <dbReference type="ChEBI" id="CHEBI:15378"/>
        <dbReference type="ChEBI" id="CHEBI:30616"/>
        <dbReference type="ChEBI" id="CHEBI:57970"/>
        <dbReference type="ChEBI" id="CHEBI:64683"/>
        <dbReference type="ChEBI" id="CHEBI:456216"/>
    </reaction>
    <physiologicalReaction direction="left-to-right" evidence="18">
        <dbReference type="Rhea" id="RHEA:33748"/>
    </physiologicalReaction>
</comment>
<feature type="domain" description="DAGKc" evidence="30">
    <location>
        <begin position="79"/>
        <end position="167"/>
    </location>
</feature>
<evidence type="ECO:0000256" key="26">
    <source>
        <dbReference type="ARBA" id="ARBA00044480"/>
    </source>
</evidence>
<evidence type="ECO:0000256" key="19">
    <source>
        <dbReference type="ARBA" id="ARBA00024556"/>
    </source>
</evidence>
<comment type="pathway">
    <text evidence="4">Lipid metabolism; glycerolipid metabolism.</text>
</comment>
<dbReference type="InterPro" id="IPR017438">
    <property type="entry name" value="ATP-NAD_kinase_N"/>
</dbReference>
<comment type="catalytic activity">
    <reaction evidence="20">
        <text>1-hexadecanoyl-sn-glycerol + ATP = 1-hexadecanoyl-sn-glycero-3-phosphate + ADP + H(+)</text>
        <dbReference type="Rhea" id="RHEA:43308"/>
        <dbReference type="ChEBI" id="CHEBI:15378"/>
        <dbReference type="ChEBI" id="CHEBI:30616"/>
        <dbReference type="ChEBI" id="CHEBI:57518"/>
        <dbReference type="ChEBI" id="CHEBI:75542"/>
        <dbReference type="ChEBI" id="CHEBI:456216"/>
    </reaction>
    <physiologicalReaction direction="left-to-right" evidence="20">
        <dbReference type="Rhea" id="RHEA:43309"/>
    </physiologicalReaction>
</comment>
<keyword evidence="10" id="KW-0067">ATP-binding</keyword>
<comment type="catalytic activity">
    <reaction evidence="26">
        <text>a 2-acylglycerol + ATP = a 2-acyl-sn-glycerol 3-phosphate + ADP + H(+)</text>
        <dbReference type="Rhea" id="RHEA:39847"/>
        <dbReference type="ChEBI" id="CHEBI:15378"/>
        <dbReference type="ChEBI" id="CHEBI:17389"/>
        <dbReference type="ChEBI" id="CHEBI:30616"/>
        <dbReference type="ChEBI" id="CHEBI:64982"/>
        <dbReference type="ChEBI" id="CHEBI:456216"/>
    </reaction>
    <physiologicalReaction direction="left-to-right" evidence="26">
        <dbReference type="Rhea" id="RHEA:39848"/>
    </physiologicalReaction>
</comment>
<evidence type="ECO:0000256" key="2">
    <source>
        <dbReference type="ARBA" id="ARBA00004569"/>
    </source>
</evidence>
<keyword evidence="32" id="KW-1185">Reference proteome</keyword>
<comment type="caution">
    <text evidence="31">The sequence shown here is derived from an EMBL/GenBank/DDBJ whole genome shotgun (WGS) entry which is preliminary data.</text>
</comment>
<evidence type="ECO:0000256" key="20">
    <source>
        <dbReference type="ARBA" id="ARBA00024636"/>
    </source>
</evidence>
<dbReference type="InterPro" id="IPR050187">
    <property type="entry name" value="Lipid_Phosphate_FormReg"/>
</dbReference>
<evidence type="ECO:0000256" key="8">
    <source>
        <dbReference type="ARBA" id="ARBA00022777"/>
    </source>
</evidence>
<keyword evidence="11" id="KW-0443">Lipid metabolism</keyword>
<evidence type="ECO:0000256" key="3">
    <source>
        <dbReference type="ARBA" id="ARBA00004637"/>
    </source>
</evidence>
<comment type="catalytic activity">
    <reaction evidence="16">
        <text>1-(5Z,8Z,11Z,14Z-eicosatetraenoyl)-sn-glycerol + ATP = 1-(5Z,8Z,11Z,14Z-eicosatetraenoyl)-sn-glycero-3-phosphate + ADP + H(+)</text>
        <dbReference type="Rhea" id="RHEA:43328"/>
        <dbReference type="ChEBI" id="CHEBI:15378"/>
        <dbReference type="ChEBI" id="CHEBI:30616"/>
        <dbReference type="ChEBI" id="CHEBI:34071"/>
        <dbReference type="ChEBI" id="CHEBI:74938"/>
        <dbReference type="ChEBI" id="CHEBI:456216"/>
    </reaction>
    <physiologicalReaction direction="left-to-right" evidence="16">
        <dbReference type="Rhea" id="RHEA:43329"/>
    </physiologicalReaction>
</comment>
<dbReference type="Pfam" id="PF19712">
    <property type="entry name" value="AGK_C"/>
    <property type="match status" value="1"/>
</dbReference>
<dbReference type="AlphaFoldDB" id="A0AAD9K8Q0"/>
<dbReference type="EC" id="2.7.1.94" evidence="23"/>
<comment type="similarity">
    <text evidence="21">Belongs to the AGK family.</text>
</comment>
<dbReference type="GO" id="GO:0005524">
    <property type="term" value="F:ATP binding"/>
    <property type="evidence" value="ECO:0007669"/>
    <property type="project" value="UniProtKB-KW"/>
</dbReference>
<evidence type="ECO:0000256" key="29">
    <source>
        <dbReference type="ARBA" id="ARBA00048876"/>
    </source>
</evidence>
<evidence type="ECO:0000313" key="32">
    <source>
        <dbReference type="Proteomes" id="UP001208570"/>
    </source>
</evidence>
<dbReference type="EMBL" id="JAODUP010000032">
    <property type="protein sequence ID" value="KAK2167133.1"/>
    <property type="molecule type" value="Genomic_DNA"/>
</dbReference>
<evidence type="ECO:0000256" key="10">
    <source>
        <dbReference type="ARBA" id="ARBA00022840"/>
    </source>
</evidence>
<evidence type="ECO:0000256" key="4">
    <source>
        <dbReference type="ARBA" id="ARBA00005175"/>
    </source>
</evidence>
<evidence type="ECO:0000259" key="30">
    <source>
        <dbReference type="PROSITE" id="PS50146"/>
    </source>
</evidence>
<evidence type="ECO:0000256" key="24">
    <source>
        <dbReference type="ARBA" id="ARBA00026142"/>
    </source>
</evidence>
<gene>
    <name evidence="31" type="ORF">LSH36_32g23048</name>
</gene>
<dbReference type="GO" id="GO:0046513">
    <property type="term" value="P:ceramide biosynthetic process"/>
    <property type="evidence" value="ECO:0007669"/>
    <property type="project" value="TreeGrafter"/>
</dbReference>
<dbReference type="GO" id="GO:0001729">
    <property type="term" value="F:ceramide kinase activity"/>
    <property type="evidence" value="ECO:0007669"/>
    <property type="project" value="UniProtKB-EC"/>
</dbReference>
<organism evidence="31 32">
    <name type="scientific">Paralvinella palmiformis</name>
    <dbReference type="NCBI Taxonomy" id="53620"/>
    <lineage>
        <taxon>Eukaryota</taxon>
        <taxon>Metazoa</taxon>
        <taxon>Spiralia</taxon>
        <taxon>Lophotrochozoa</taxon>
        <taxon>Annelida</taxon>
        <taxon>Polychaeta</taxon>
        <taxon>Sedentaria</taxon>
        <taxon>Canalipalpata</taxon>
        <taxon>Terebellida</taxon>
        <taxon>Terebelliformia</taxon>
        <taxon>Alvinellidae</taxon>
        <taxon>Paralvinella</taxon>
    </lineage>
</organism>
<evidence type="ECO:0000256" key="15">
    <source>
        <dbReference type="ARBA" id="ARBA00023411"/>
    </source>
</evidence>
<evidence type="ECO:0000256" key="22">
    <source>
        <dbReference type="ARBA" id="ARBA00026096"/>
    </source>
</evidence>
<evidence type="ECO:0000256" key="25">
    <source>
        <dbReference type="ARBA" id="ARBA00030553"/>
    </source>
</evidence>
<dbReference type="EC" id="2.7.1.107" evidence="5"/>
<dbReference type="Gene3D" id="3.40.50.10330">
    <property type="entry name" value="Probable inorganic polyphosphate/atp-NAD kinase, domain 1"/>
    <property type="match status" value="1"/>
</dbReference>
<dbReference type="InterPro" id="IPR016064">
    <property type="entry name" value="NAD/diacylglycerol_kinase_sf"/>
</dbReference>
<dbReference type="GO" id="GO:0005758">
    <property type="term" value="C:mitochondrial intermembrane space"/>
    <property type="evidence" value="ECO:0007669"/>
    <property type="project" value="UniProtKB-SubCell"/>
</dbReference>
<evidence type="ECO:0000256" key="21">
    <source>
        <dbReference type="ARBA" id="ARBA00025749"/>
    </source>
</evidence>
<dbReference type="GO" id="GO:0004143">
    <property type="term" value="F:ATP-dependent diacylglycerol kinase activity"/>
    <property type="evidence" value="ECO:0007669"/>
    <property type="project" value="UniProtKB-EC"/>
</dbReference>
<dbReference type="Pfam" id="PF00781">
    <property type="entry name" value="DAGK_cat"/>
    <property type="match status" value="1"/>
</dbReference>
<evidence type="ECO:0000256" key="23">
    <source>
        <dbReference type="ARBA" id="ARBA00026098"/>
    </source>
</evidence>
<evidence type="ECO:0000256" key="12">
    <source>
        <dbReference type="ARBA" id="ARBA00023128"/>
    </source>
</evidence>
<evidence type="ECO:0000256" key="7">
    <source>
        <dbReference type="ARBA" id="ARBA00022741"/>
    </source>
</evidence>
<comment type="catalytic activity">
    <reaction evidence="14">
        <text>1,2-di-(9Z-octadecenoyl)-sn-glycerol + ATP = 1,2-di-(9Z-octadecenoyl)-sn-glycero-3-phosphate + ADP + H(+)</text>
        <dbReference type="Rhea" id="RHEA:40327"/>
        <dbReference type="ChEBI" id="CHEBI:15378"/>
        <dbReference type="ChEBI" id="CHEBI:30616"/>
        <dbReference type="ChEBI" id="CHEBI:52333"/>
        <dbReference type="ChEBI" id="CHEBI:74546"/>
        <dbReference type="ChEBI" id="CHEBI:456216"/>
    </reaction>
    <physiologicalReaction direction="left-to-right" evidence="14">
        <dbReference type="Rhea" id="RHEA:40328"/>
    </physiologicalReaction>
</comment>
<evidence type="ECO:0000256" key="28">
    <source>
        <dbReference type="ARBA" id="ARBA00048663"/>
    </source>
</evidence>
<dbReference type="PANTHER" id="PTHR12358:SF31">
    <property type="entry name" value="ACYLGLYCEROL KINASE, MITOCHONDRIAL"/>
    <property type="match status" value="1"/>
</dbReference>
<comment type="catalytic activity">
    <reaction evidence="19">
        <text>2-(5Z,8Z,11Z,14Z-eicosatetraenoyl)-glycerol + ATP = 2-(5Z,8Z,11Z,14Z-eicosatetraenoyl)-sn-glycero-3-phosphate + ADP + H(+)</text>
        <dbReference type="Rhea" id="RHEA:43316"/>
        <dbReference type="ChEBI" id="CHEBI:15378"/>
        <dbReference type="ChEBI" id="CHEBI:30616"/>
        <dbReference type="ChEBI" id="CHEBI:52392"/>
        <dbReference type="ChEBI" id="CHEBI:78209"/>
        <dbReference type="ChEBI" id="CHEBI:456216"/>
    </reaction>
    <physiologicalReaction direction="left-to-right" evidence="19">
        <dbReference type="Rhea" id="RHEA:43317"/>
    </physiologicalReaction>
</comment>
<keyword evidence="7" id="KW-0547">Nucleotide-binding</keyword>
<dbReference type="PROSITE" id="PS50146">
    <property type="entry name" value="DAGK"/>
    <property type="match status" value="1"/>
</dbReference>
<comment type="catalytic activity">
    <reaction evidence="15">
        <text>a 1,2-diacyl-sn-glycerol + ATP = a 1,2-diacyl-sn-glycero-3-phosphate + ADP + H(+)</text>
        <dbReference type="Rhea" id="RHEA:10272"/>
        <dbReference type="ChEBI" id="CHEBI:15378"/>
        <dbReference type="ChEBI" id="CHEBI:17815"/>
        <dbReference type="ChEBI" id="CHEBI:30616"/>
        <dbReference type="ChEBI" id="CHEBI:58608"/>
        <dbReference type="ChEBI" id="CHEBI:456216"/>
        <dbReference type="EC" id="2.7.1.107"/>
    </reaction>
    <physiologicalReaction direction="left-to-right" evidence="15">
        <dbReference type="Rhea" id="RHEA:10273"/>
    </physiologicalReaction>
</comment>
<evidence type="ECO:0000256" key="18">
    <source>
        <dbReference type="ARBA" id="ARBA00024512"/>
    </source>
</evidence>
<keyword evidence="13" id="KW-0472">Membrane</keyword>
<comment type="cofactor">
    <cofactor evidence="1">
        <name>Mg(2+)</name>
        <dbReference type="ChEBI" id="CHEBI:18420"/>
    </cofactor>
</comment>
<dbReference type="SUPFAM" id="SSF111331">
    <property type="entry name" value="NAD kinase/diacylglycerol kinase-like"/>
    <property type="match status" value="1"/>
</dbReference>
<dbReference type="EC" id="2.7.1.138" evidence="22"/>
<reference evidence="31" key="1">
    <citation type="journal article" date="2023" name="Mol. Biol. Evol.">
        <title>Third-Generation Sequencing Reveals the Adaptive Role of the Epigenome in Three Deep-Sea Polychaetes.</title>
        <authorList>
            <person name="Perez M."/>
            <person name="Aroh O."/>
            <person name="Sun Y."/>
            <person name="Lan Y."/>
            <person name="Juniper S.K."/>
            <person name="Young C.R."/>
            <person name="Angers B."/>
            <person name="Qian P.Y."/>
        </authorList>
    </citation>
    <scope>NUCLEOTIDE SEQUENCE</scope>
    <source>
        <strain evidence="31">P08H-3</strain>
    </source>
</reference>
<dbReference type="PANTHER" id="PTHR12358">
    <property type="entry name" value="SPHINGOSINE KINASE"/>
    <property type="match status" value="1"/>
</dbReference>
<dbReference type="GO" id="GO:0047620">
    <property type="term" value="F:acylglycerol kinase activity"/>
    <property type="evidence" value="ECO:0007669"/>
    <property type="project" value="UniProtKB-EC"/>
</dbReference>
<name>A0AAD9K8Q0_9ANNE</name>
<evidence type="ECO:0000256" key="17">
    <source>
        <dbReference type="ARBA" id="ARBA00024505"/>
    </source>
</evidence>
<comment type="catalytic activity">
    <reaction evidence="28">
        <text>a monoacylglycerol + ATP = a monoacyl-sn-glycero-3-phosphate + ADP + H(+)</text>
        <dbReference type="Rhea" id="RHEA:19293"/>
        <dbReference type="ChEBI" id="CHEBI:15378"/>
        <dbReference type="ChEBI" id="CHEBI:17408"/>
        <dbReference type="ChEBI" id="CHEBI:30616"/>
        <dbReference type="ChEBI" id="CHEBI:77589"/>
        <dbReference type="ChEBI" id="CHEBI:456216"/>
        <dbReference type="EC" id="2.7.1.94"/>
    </reaction>
    <physiologicalReaction direction="left-to-right" evidence="28">
        <dbReference type="Rhea" id="RHEA:19294"/>
    </physiologicalReaction>
</comment>
<dbReference type="GO" id="GO:0046512">
    <property type="term" value="P:sphingosine biosynthetic process"/>
    <property type="evidence" value="ECO:0007669"/>
    <property type="project" value="TreeGrafter"/>
</dbReference>
<evidence type="ECO:0000256" key="5">
    <source>
        <dbReference type="ARBA" id="ARBA00012133"/>
    </source>
</evidence>
<evidence type="ECO:0000256" key="14">
    <source>
        <dbReference type="ARBA" id="ARBA00023371"/>
    </source>
</evidence>
<proteinExistence type="inferred from homology"/>
<accession>A0AAD9K8Q0</accession>